<keyword evidence="14" id="KW-1185">Reference proteome</keyword>
<dbReference type="InterPro" id="IPR050698">
    <property type="entry name" value="MBL"/>
</dbReference>
<feature type="domain" description="Beta-Casp" evidence="12">
    <location>
        <begin position="244"/>
        <end position="362"/>
    </location>
</feature>
<dbReference type="Pfam" id="PF10996">
    <property type="entry name" value="Beta-Casp"/>
    <property type="match status" value="1"/>
</dbReference>
<dbReference type="GO" id="GO:0016180">
    <property type="term" value="P:snRNA processing"/>
    <property type="evidence" value="ECO:0007669"/>
    <property type="project" value="TreeGrafter"/>
</dbReference>
<proteinExistence type="inferred from homology"/>
<dbReference type="GO" id="GO:0016787">
    <property type="term" value="F:hydrolase activity"/>
    <property type="evidence" value="ECO:0007669"/>
    <property type="project" value="UniProtKB-KW"/>
</dbReference>
<evidence type="ECO:0000259" key="12">
    <source>
        <dbReference type="SMART" id="SM01027"/>
    </source>
</evidence>
<accession>A0AAV7JTD5</accession>
<keyword evidence="7" id="KW-0479">Metal-binding</keyword>
<evidence type="ECO:0000256" key="9">
    <source>
        <dbReference type="ARBA" id="ARBA00022833"/>
    </source>
</evidence>
<dbReference type="GO" id="GO:0005634">
    <property type="term" value="C:nucleus"/>
    <property type="evidence" value="ECO:0007669"/>
    <property type="project" value="UniProtKB-SubCell"/>
</dbReference>
<dbReference type="InterPro" id="IPR036866">
    <property type="entry name" value="RibonucZ/Hydroxyglut_hydro"/>
</dbReference>
<dbReference type="Proteomes" id="UP001165289">
    <property type="component" value="Unassembled WGS sequence"/>
</dbReference>
<evidence type="ECO:0000256" key="10">
    <source>
        <dbReference type="ARBA" id="ARBA00023242"/>
    </source>
</evidence>
<dbReference type="SMART" id="SM01027">
    <property type="entry name" value="Beta-Casp"/>
    <property type="match status" value="1"/>
</dbReference>
<keyword evidence="8" id="KW-0378">Hydrolase</keyword>
<dbReference type="GO" id="GO:0046872">
    <property type="term" value="F:metal ion binding"/>
    <property type="evidence" value="ECO:0007669"/>
    <property type="project" value="UniProtKB-KW"/>
</dbReference>
<keyword evidence="9" id="KW-0862">Zinc</keyword>
<evidence type="ECO:0000256" key="4">
    <source>
        <dbReference type="ARBA" id="ARBA00007093"/>
    </source>
</evidence>
<evidence type="ECO:0000256" key="8">
    <source>
        <dbReference type="ARBA" id="ARBA00022801"/>
    </source>
</evidence>
<dbReference type="FunFam" id="3.60.15.10:FF:000028">
    <property type="entry name" value="Integrator complex subunit 11 isoform X3"/>
    <property type="match status" value="1"/>
</dbReference>
<protein>
    <recommendedName>
        <fullName evidence="5">Integrator complex subunit 11</fullName>
    </recommendedName>
</protein>
<evidence type="ECO:0000256" key="6">
    <source>
        <dbReference type="ARBA" id="ARBA00022490"/>
    </source>
</evidence>
<dbReference type="FunFam" id="3.40.50.10890:FF:000002">
    <property type="entry name" value="Integrator complex subunit 11"/>
    <property type="match status" value="1"/>
</dbReference>
<dbReference type="Pfam" id="PF07521">
    <property type="entry name" value="RMMBL"/>
    <property type="match status" value="1"/>
</dbReference>
<dbReference type="InterPro" id="IPR011108">
    <property type="entry name" value="RMMBL"/>
</dbReference>
<dbReference type="GO" id="GO:0005737">
    <property type="term" value="C:cytoplasm"/>
    <property type="evidence" value="ECO:0007669"/>
    <property type="project" value="UniProtKB-SubCell"/>
</dbReference>
<keyword evidence="6" id="KW-0963">Cytoplasm</keyword>
<name>A0AAV7JTD5_9METZ</name>
<dbReference type="GO" id="GO:0004521">
    <property type="term" value="F:RNA endonuclease activity"/>
    <property type="evidence" value="ECO:0007669"/>
    <property type="project" value="TreeGrafter"/>
</dbReference>
<dbReference type="CDD" id="cd16291">
    <property type="entry name" value="INTS11-like_MBL-fold"/>
    <property type="match status" value="1"/>
</dbReference>
<sequence length="630" mass="71470">MSDIKVVPLGAGQDVGRSCILVTIQGKNLMLDCGIHMGYNDERKFPDFSYIAPKGPYTEHIDCLIISHFHLDHCGALPYFTEVKGYDGPIYMTHPTKAICPILLEDYAKIAEKRYNKSLFDSESIKKCMEKVITIGLHQTVRVDADIEIKAYYAGHVLGAAMFLIRVGSQSIVYTGDYNMTPDRHLGAAWIDKCQPDLLITESTYASTIRDSKRCREREFLKKIHDTVEKGGKVLIPVFALGRAQELCILLETFWERMNLQAPIYFSAGMTEKANFFYKLFISWTNEKIKKTYDRRNMFEFKHIKSLDWSYVDQPGPMVVFATPGMLHAGSSLQIFKRWAEDENNMVIIPGYCVQGTVGNKILSGSKEVDIEHKVVKVKLAVEYLSFSAHADAKGIMQLIRYIEPMNVMLVHGEVKKMEFLKTQIKIHYNLDSYYPPNGKTEYITCPPRMSIDLSLHVLAKNLAEKSAMAIQSKKPCLQNDIPIQGVLVCKDNGSMQLLEQNQTCSEFGILDHEMKFHHVISYDMGHGFTIDQCTEIIFNLVCKTISKYNPVQKIANTISVCFSTISISLYEKENAKRNPSCSIEIFWSFKDDEIANCLIGHLKANEAMFMASKQEEFIGLKPIPGFSSL</sequence>
<dbReference type="SUPFAM" id="SSF56281">
    <property type="entry name" value="Metallo-hydrolase/oxidoreductase"/>
    <property type="match status" value="1"/>
</dbReference>
<evidence type="ECO:0000256" key="1">
    <source>
        <dbReference type="ARBA" id="ARBA00001947"/>
    </source>
</evidence>
<comment type="subcellular location">
    <subcellularLocation>
        <location evidence="3">Cytoplasm</location>
    </subcellularLocation>
    <subcellularLocation>
        <location evidence="2">Nucleus</location>
    </subcellularLocation>
</comment>
<dbReference type="SMART" id="SM00849">
    <property type="entry name" value="Lactamase_B"/>
    <property type="match status" value="1"/>
</dbReference>
<dbReference type="Gene3D" id="3.40.50.10890">
    <property type="match status" value="1"/>
</dbReference>
<reference evidence="13 14" key="1">
    <citation type="journal article" date="2023" name="BMC Biol.">
        <title>The compact genome of the sponge Oopsacas minuta (Hexactinellida) is lacking key metazoan core genes.</title>
        <authorList>
            <person name="Santini S."/>
            <person name="Schenkelaars Q."/>
            <person name="Jourda C."/>
            <person name="Duchesne M."/>
            <person name="Belahbib H."/>
            <person name="Rocher C."/>
            <person name="Selva M."/>
            <person name="Riesgo A."/>
            <person name="Vervoort M."/>
            <person name="Leys S.P."/>
            <person name="Kodjabachian L."/>
            <person name="Le Bivic A."/>
            <person name="Borchiellini C."/>
            <person name="Claverie J.M."/>
            <person name="Renard E."/>
        </authorList>
    </citation>
    <scope>NUCLEOTIDE SEQUENCE [LARGE SCALE GENOMIC DNA]</scope>
    <source>
        <strain evidence="13">SPO-2</strain>
    </source>
</reference>
<keyword evidence="10" id="KW-0539">Nucleus</keyword>
<evidence type="ECO:0000256" key="3">
    <source>
        <dbReference type="ARBA" id="ARBA00004496"/>
    </source>
</evidence>
<dbReference type="Pfam" id="PF16661">
    <property type="entry name" value="Lactamase_B_6"/>
    <property type="match status" value="1"/>
</dbReference>
<evidence type="ECO:0000313" key="13">
    <source>
        <dbReference type="EMBL" id="KAI6651729.1"/>
    </source>
</evidence>
<dbReference type="InterPro" id="IPR041897">
    <property type="entry name" value="INTS11-like_MBL-fold"/>
</dbReference>
<dbReference type="AlphaFoldDB" id="A0AAV7JTD5"/>
<evidence type="ECO:0000259" key="11">
    <source>
        <dbReference type="SMART" id="SM00849"/>
    </source>
</evidence>
<evidence type="ECO:0000256" key="2">
    <source>
        <dbReference type="ARBA" id="ARBA00004123"/>
    </source>
</evidence>
<organism evidence="13 14">
    <name type="scientific">Oopsacas minuta</name>
    <dbReference type="NCBI Taxonomy" id="111878"/>
    <lineage>
        <taxon>Eukaryota</taxon>
        <taxon>Metazoa</taxon>
        <taxon>Porifera</taxon>
        <taxon>Hexactinellida</taxon>
        <taxon>Hexasterophora</taxon>
        <taxon>Lyssacinosida</taxon>
        <taxon>Leucopsacidae</taxon>
        <taxon>Oopsacas</taxon>
    </lineage>
</organism>
<dbReference type="PANTHER" id="PTHR11203:SF37">
    <property type="entry name" value="INTEGRATOR COMPLEX SUBUNIT 11"/>
    <property type="match status" value="1"/>
</dbReference>
<evidence type="ECO:0000256" key="7">
    <source>
        <dbReference type="ARBA" id="ARBA00022723"/>
    </source>
</evidence>
<dbReference type="EMBL" id="JAKMXF010000302">
    <property type="protein sequence ID" value="KAI6651729.1"/>
    <property type="molecule type" value="Genomic_DNA"/>
</dbReference>
<feature type="domain" description="Metallo-beta-lactamase" evidence="11">
    <location>
        <begin position="16"/>
        <end position="232"/>
    </location>
</feature>
<dbReference type="Gene3D" id="3.60.15.10">
    <property type="entry name" value="Ribonuclease Z/Hydroxyacylglutathione hydrolase-like"/>
    <property type="match status" value="1"/>
</dbReference>
<comment type="cofactor">
    <cofactor evidence="1">
        <name>Zn(2+)</name>
        <dbReference type="ChEBI" id="CHEBI:29105"/>
    </cofactor>
</comment>
<evidence type="ECO:0000256" key="5">
    <source>
        <dbReference type="ARBA" id="ARBA00016810"/>
    </source>
</evidence>
<dbReference type="InterPro" id="IPR001279">
    <property type="entry name" value="Metallo-B-lactamas"/>
</dbReference>
<dbReference type="PANTHER" id="PTHR11203">
    <property type="entry name" value="CLEAVAGE AND POLYADENYLATION SPECIFICITY FACTOR FAMILY MEMBER"/>
    <property type="match status" value="1"/>
</dbReference>
<comment type="similarity">
    <text evidence="4">Belongs to the metallo-beta-lactamase superfamily. RNA-metabolizing metallo-beta-lactamase-like family. INTS11 subfamily.</text>
</comment>
<gene>
    <name evidence="13" type="ORF">LOD99_4977</name>
</gene>
<evidence type="ECO:0000313" key="14">
    <source>
        <dbReference type="Proteomes" id="UP001165289"/>
    </source>
</evidence>
<dbReference type="InterPro" id="IPR022712">
    <property type="entry name" value="Beta_Casp"/>
</dbReference>
<comment type="caution">
    <text evidence="13">The sequence shown here is derived from an EMBL/GenBank/DDBJ whole genome shotgun (WGS) entry which is preliminary data.</text>
</comment>